<feature type="chain" id="PRO_5003631163" evidence="1">
    <location>
        <begin position="21"/>
        <end position="223"/>
    </location>
</feature>
<dbReference type="RefSeq" id="WP_015331617.1">
    <property type="nucleotide sequence ID" value="NC_020054.1"/>
</dbReference>
<dbReference type="HOGENOM" id="CLU_1238679_0_0_10"/>
<dbReference type="STRING" id="1166018.FAES_2509"/>
<proteinExistence type="predicted"/>
<accession>I0K8R5</accession>
<dbReference type="OrthoDB" id="750712at2"/>
<keyword evidence="3" id="KW-1185">Reference proteome</keyword>
<dbReference type="EMBL" id="HE796683">
    <property type="protein sequence ID" value="CCH00518.1"/>
    <property type="molecule type" value="Genomic_DNA"/>
</dbReference>
<reference evidence="2 3" key="1">
    <citation type="journal article" date="2012" name="J. Bacteriol.">
        <title>Genome Sequence of Fibrella aestuarina BUZ 2T, a Filamentous Marine Bacterium.</title>
        <authorList>
            <person name="Filippini M."/>
            <person name="Qi W."/>
            <person name="Blom J."/>
            <person name="Goesmann A."/>
            <person name="Smits T.H."/>
            <person name="Bagheri H.C."/>
        </authorList>
    </citation>
    <scope>NUCLEOTIDE SEQUENCE [LARGE SCALE GENOMIC DNA]</scope>
    <source>
        <strain evidence="3">BUZ 2T</strain>
    </source>
</reference>
<protein>
    <submittedName>
        <fullName evidence="2">Uncharacterized protein</fullName>
    </submittedName>
</protein>
<dbReference type="eggNOG" id="ENOG5034CG4">
    <property type="taxonomic scope" value="Bacteria"/>
</dbReference>
<sequence>MKPYALPFLLTLCLLGQAVAQNDKNELAETIAAKHSWLPSVLVQTFVTTNLSNEFWDKLMKETDRPMGVKTLNRTGMAIAEYLDNTAGTTLNKMCGLGVNGTTLNSNKPLCDDQIRENRGKLSITLNSGKTRLTEDSYKLLFVMLTTVNEFLNGSKYMQSTGKGWKPKAKTLAITINSGTKEADLGARWNSDFSAVTITTSPYVEVPGWSDKITRTLLQGATQ</sequence>
<dbReference type="KEGG" id="fae:FAES_2509"/>
<feature type="signal peptide" evidence="1">
    <location>
        <begin position="1"/>
        <end position="20"/>
    </location>
</feature>
<evidence type="ECO:0000313" key="3">
    <source>
        <dbReference type="Proteomes" id="UP000011058"/>
    </source>
</evidence>
<dbReference type="Proteomes" id="UP000011058">
    <property type="component" value="Chromosome"/>
</dbReference>
<dbReference type="AlphaFoldDB" id="I0K8R5"/>
<gene>
    <name evidence="2" type="ORF">FAES_2509</name>
</gene>
<evidence type="ECO:0000313" key="2">
    <source>
        <dbReference type="EMBL" id="CCH00518.1"/>
    </source>
</evidence>
<evidence type="ECO:0000256" key="1">
    <source>
        <dbReference type="SAM" id="SignalP"/>
    </source>
</evidence>
<keyword evidence="1" id="KW-0732">Signal</keyword>
<name>I0K8R5_9BACT</name>
<organism evidence="2 3">
    <name type="scientific">Fibrella aestuarina BUZ 2</name>
    <dbReference type="NCBI Taxonomy" id="1166018"/>
    <lineage>
        <taxon>Bacteria</taxon>
        <taxon>Pseudomonadati</taxon>
        <taxon>Bacteroidota</taxon>
        <taxon>Cytophagia</taxon>
        <taxon>Cytophagales</taxon>
        <taxon>Spirosomataceae</taxon>
        <taxon>Fibrella</taxon>
    </lineage>
</organism>